<dbReference type="Proteomes" id="UP000007110">
    <property type="component" value="Unassembled WGS sequence"/>
</dbReference>
<dbReference type="RefSeq" id="XP_787201.2">
    <property type="nucleotide sequence ID" value="XM_782108.4"/>
</dbReference>
<dbReference type="KEGG" id="spu:115918233"/>
<comment type="subunit">
    <text evidence="3">Homodimer.</text>
</comment>
<keyword evidence="11" id="KW-1185">Reference proteome</keyword>
<dbReference type="InterPro" id="IPR051369">
    <property type="entry name" value="GST_Theta"/>
</dbReference>
<accession>A0A7M7PBE2</accession>
<dbReference type="InterPro" id="IPR004045">
    <property type="entry name" value="Glutathione_S-Trfase_N"/>
</dbReference>
<dbReference type="Pfam" id="PF13409">
    <property type="entry name" value="GST_N_2"/>
    <property type="match status" value="1"/>
</dbReference>
<dbReference type="GO" id="GO:0004364">
    <property type="term" value="F:glutathione transferase activity"/>
    <property type="evidence" value="ECO:0000318"/>
    <property type="project" value="GO_Central"/>
</dbReference>
<comment type="subcellular location">
    <subcellularLocation>
        <location evidence="1">Cytoplasm</location>
    </subcellularLocation>
</comment>
<dbReference type="Gene3D" id="3.40.30.10">
    <property type="entry name" value="Glutaredoxin"/>
    <property type="match status" value="1"/>
</dbReference>
<dbReference type="KEGG" id="spu:582141"/>
<evidence type="ECO:0000259" key="8">
    <source>
        <dbReference type="PROSITE" id="PS50404"/>
    </source>
</evidence>
<sequence length="224" mass="25869">MTIQLYVDLRSQPCRSLAIFLKLMGIPHELQYIDLFTGEHKKPEYADKFPLQVVPGLKDGDFYLGEMVAIFRYLTTKYADKIEDHWYPKDMKSRARVDEYIAFHHTGTRGKCVAIFVAEVLAPAFSGKPVDQEKVKTDAENLKQSLDKIERSFLKDNDFLCGKEISIADIMAVCEFMQFTVNGRDIFKDNPKMKGYMDRVKARLQPALDEINAKLYAWRDSHAK</sequence>
<dbReference type="CDD" id="cd03183">
    <property type="entry name" value="GST_C_Theta"/>
    <property type="match status" value="1"/>
</dbReference>
<evidence type="ECO:0000256" key="2">
    <source>
        <dbReference type="ARBA" id="ARBA00009899"/>
    </source>
</evidence>
<comment type="similarity">
    <text evidence="2">Belongs to the GST superfamily. Theta family.</text>
</comment>
<dbReference type="InterPro" id="IPR036249">
    <property type="entry name" value="Thioredoxin-like_sf"/>
</dbReference>
<evidence type="ECO:0000313" key="11">
    <source>
        <dbReference type="Proteomes" id="UP000007110"/>
    </source>
</evidence>
<dbReference type="SFLD" id="SFLDG00358">
    <property type="entry name" value="Main_(cytGST)"/>
    <property type="match status" value="1"/>
</dbReference>
<keyword evidence="6" id="KW-0808">Transferase</keyword>
<dbReference type="InterPro" id="IPR036282">
    <property type="entry name" value="Glutathione-S-Trfase_C_sf"/>
</dbReference>
<dbReference type="InterPro" id="IPR010987">
    <property type="entry name" value="Glutathione-S-Trfase_C-like"/>
</dbReference>
<dbReference type="RefSeq" id="XP_011669305.2">
    <property type="nucleotide sequence ID" value="XM_011671003.2"/>
</dbReference>
<evidence type="ECO:0000256" key="1">
    <source>
        <dbReference type="ARBA" id="ARBA00004496"/>
    </source>
</evidence>
<dbReference type="SUPFAM" id="SSF47616">
    <property type="entry name" value="GST C-terminal domain-like"/>
    <property type="match status" value="1"/>
</dbReference>
<dbReference type="FunFam" id="3.40.30.10:FF:000176">
    <property type="entry name" value="Glutathione S-transferase theta-1"/>
    <property type="match status" value="1"/>
</dbReference>
<evidence type="ECO:0000256" key="3">
    <source>
        <dbReference type="ARBA" id="ARBA00011738"/>
    </source>
</evidence>
<dbReference type="OMA" id="WKERTIK"/>
<dbReference type="EnsemblMetazoa" id="XM_030991987">
    <property type="protein sequence ID" value="XP_030847847"/>
    <property type="gene ID" value="LOC115918233"/>
</dbReference>
<feature type="domain" description="GST C-terminal" evidence="9">
    <location>
        <begin position="90"/>
        <end position="224"/>
    </location>
</feature>
<evidence type="ECO:0000256" key="5">
    <source>
        <dbReference type="ARBA" id="ARBA00022490"/>
    </source>
</evidence>
<dbReference type="InParanoid" id="A0A7M7PBE2"/>
<dbReference type="Pfam" id="PF00043">
    <property type="entry name" value="GST_C"/>
    <property type="match status" value="1"/>
</dbReference>
<dbReference type="FunFam" id="1.20.1050.10:FF:000008">
    <property type="entry name" value="Glutathione S-transferase theta-1"/>
    <property type="match status" value="1"/>
</dbReference>
<reference evidence="10" key="2">
    <citation type="submission" date="2021-01" db="UniProtKB">
        <authorList>
            <consortium name="EnsemblMetazoa"/>
        </authorList>
    </citation>
    <scope>IDENTIFICATION</scope>
</reference>
<dbReference type="PANTHER" id="PTHR43917:SF8">
    <property type="entry name" value="GH16740P-RELATED"/>
    <property type="match status" value="1"/>
</dbReference>
<dbReference type="GeneID" id="115918233"/>
<comment type="catalytic activity">
    <reaction evidence="7">
        <text>RX + glutathione = an S-substituted glutathione + a halide anion + H(+)</text>
        <dbReference type="Rhea" id="RHEA:16437"/>
        <dbReference type="ChEBI" id="CHEBI:15378"/>
        <dbReference type="ChEBI" id="CHEBI:16042"/>
        <dbReference type="ChEBI" id="CHEBI:17792"/>
        <dbReference type="ChEBI" id="CHEBI:57925"/>
        <dbReference type="ChEBI" id="CHEBI:90779"/>
        <dbReference type="EC" id="2.5.1.18"/>
    </reaction>
</comment>
<dbReference type="GO" id="GO:0006749">
    <property type="term" value="P:glutathione metabolic process"/>
    <property type="evidence" value="ECO:0000318"/>
    <property type="project" value="GO_Central"/>
</dbReference>
<evidence type="ECO:0000259" key="9">
    <source>
        <dbReference type="PROSITE" id="PS50405"/>
    </source>
</evidence>
<evidence type="ECO:0000256" key="7">
    <source>
        <dbReference type="ARBA" id="ARBA00047960"/>
    </source>
</evidence>
<dbReference type="InterPro" id="IPR040079">
    <property type="entry name" value="Glutathione_S-Trfase"/>
</dbReference>
<dbReference type="SUPFAM" id="SSF52833">
    <property type="entry name" value="Thioredoxin-like"/>
    <property type="match status" value="1"/>
</dbReference>
<dbReference type="InterPro" id="IPR040077">
    <property type="entry name" value="GST_C_Theta"/>
</dbReference>
<dbReference type="EC" id="2.5.1.18" evidence="4"/>
<dbReference type="AlphaFoldDB" id="A0A7M7PBE2"/>
<evidence type="ECO:0000256" key="6">
    <source>
        <dbReference type="ARBA" id="ARBA00022679"/>
    </source>
</evidence>
<dbReference type="InterPro" id="IPR004046">
    <property type="entry name" value="GST_C"/>
</dbReference>
<feature type="domain" description="GST N-terminal" evidence="8">
    <location>
        <begin position="1"/>
        <end position="82"/>
    </location>
</feature>
<dbReference type="GO" id="GO:0005737">
    <property type="term" value="C:cytoplasm"/>
    <property type="evidence" value="ECO:0000318"/>
    <property type="project" value="GO_Central"/>
</dbReference>
<proteinExistence type="inferred from homology"/>
<dbReference type="PROSITE" id="PS50405">
    <property type="entry name" value="GST_CTER"/>
    <property type="match status" value="1"/>
</dbReference>
<evidence type="ECO:0000256" key="4">
    <source>
        <dbReference type="ARBA" id="ARBA00012452"/>
    </source>
</evidence>
<reference evidence="11" key="1">
    <citation type="submission" date="2015-02" db="EMBL/GenBank/DDBJ databases">
        <title>Genome sequencing for Strongylocentrotus purpuratus.</title>
        <authorList>
            <person name="Murali S."/>
            <person name="Liu Y."/>
            <person name="Vee V."/>
            <person name="English A."/>
            <person name="Wang M."/>
            <person name="Skinner E."/>
            <person name="Han Y."/>
            <person name="Muzny D.M."/>
            <person name="Worley K.C."/>
            <person name="Gibbs R.A."/>
        </authorList>
    </citation>
    <scope>NUCLEOTIDE SEQUENCE</scope>
</reference>
<dbReference type="RefSeq" id="XP_030847847.1">
    <property type="nucleotide sequence ID" value="XM_030991987.1"/>
</dbReference>
<dbReference type="Gene3D" id="1.20.1050.10">
    <property type="match status" value="1"/>
</dbReference>
<name>A0A7M7PBE2_STRPU</name>
<organism evidence="10 11">
    <name type="scientific">Strongylocentrotus purpuratus</name>
    <name type="common">Purple sea urchin</name>
    <dbReference type="NCBI Taxonomy" id="7668"/>
    <lineage>
        <taxon>Eukaryota</taxon>
        <taxon>Metazoa</taxon>
        <taxon>Echinodermata</taxon>
        <taxon>Eleutherozoa</taxon>
        <taxon>Echinozoa</taxon>
        <taxon>Echinoidea</taxon>
        <taxon>Euechinoidea</taxon>
        <taxon>Echinacea</taxon>
        <taxon>Camarodonta</taxon>
        <taxon>Echinidea</taxon>
        <taxon>Strongylocentrotidae</taxon>
        <taxon>Strongylocentrotus</taxon>
    </lineage>
</organism>
<protein>
    <recommendedName>
        <fullName evidence="4">glutathione transferase</fullName>
        <ecNumber evidence="4">2.5.1.18</ecNumber>
    </recommendedName>
</protein>
<dbReference type="SFLD" id="SFLDS00019">
    <property type="entry name" value="Glutathione_Transferase_(cytos"/>
    <property type="match status" value="1"/>
</dbReference>
<evidence type="ECO:0000313" key="10">
    <source>
        <dbReference type="EnsemblMetazoa" id="XP_030847847"/>
    </source>
</evidence>
<dbReference type="GeneID" id="582141"/>
<keyword evidence="5" id="KW-0963">Cytoplasm</keyword>
<dbReference type="OrthoDB" id="422574at2759"/>
<dbReference type="PANTHER" id="PTHR43917">
    <property type="match status" value="1"/>
</dbReference>
<dbReference type="PROSITE" id="PS50404">
    <property type="entry name" value="GST_NTER"/>
    <property type="match status" value="1"/>
</dbReference>